<sequence>MTRSRSSRPSFLVKIATRAALAVAALALVSTVAAQADPTPAPRTHVAAVASLNDLTWGG</sequence>
<accession>A0A561ERG9</accession>
<name>A0A561ERG9_9ACTN</name>
<protein>
    <submittedName>
        <fullName evidence="2">Uncharacterized protein</fullName>
    </submittedName>
</protein>
<dbReference type="InterPro" id="IPR006311">
    <property type="entry name" value="TAT_signal"/>
</dbReference>
<dbReference type="AlphaFoldDB" id="A0A561ERG9"/>
<evidence type="ECO:0000313" key="3">
    <source>
        <dbReference type="Proteomes" id="UP000318416"/>
    </source>
</evidence>
<evidence type="ECO:0000256" key="1">
    <source>
        <dbReference type="SAM" id="SignalP"/>
    </source>
</evidence>
<dbReference type="RefSeq" id="WP_145791372.1">
    <property type="nucleotide sequence ID" value="NZ_BAAABR010000029.1"/>
</dbReference>
<evidence type="ECO:0000313" key="2">
    <source>
        <dbReference type="EMBL" id="TWE18215.1"/>
    </source>
</evidence>
<reference evidence="2 3" key="1">
    <citation type="submission" date="2019-06" db="EMBL/GenBank/DDBJ databases">
        <title>Sequencing the genomes of 1000 actinobacteria strains.</title>
        <authorList>
            <person name="Klenk H.-P."/>
        </authorList>
    </citation>
    <scope>NUCLEOTIDE SEQUENCE [LARGE SCALE GENOMIC DNA]</scope>
    <source>
        <strain evidence="2 3">DSM 41649</strain>
    </source>
</reference>
<gene>
    <name evidence="2" type="ORF">FB465_3265</name>
</gene>
<comment type="caution">
    <text evidence="2">The sequence shown here is derived from an EMBL/GenBank/DDBJ whole genome shotgun (WGS) entry which is preliminary data.</text>
</comment>
<dbReference type="PROSITE" id="PS51318">
    <property type="entry name" value="TAT"/>
    <property type="match status" value="1"/>
</dbReference>
<keyword evidence="3" id="KW-1185">Reference proteome</keyword>
<dbReference type="EMBL" id="VIVR01000001">
    <property type="protein sequence ID" value="TWE18215.1"/>
    <property type="molecule type" value="Genomic_DNA"/>
</dbReference>
<proteinExistence type="predicted"/>
<keyword evidence="1" id="KW-0732">Signal</keyword>
<feature type="signal peptide" evidence="1">
    <location>
        <begin position="1"/>
        <end position="36"/>
    </location>
</feature>
<organism evidence="2 3">
    <name type="scientific">Kitasatospora atroaurantiaca</name>
    <dbReference type="NCBI Taxonomy" id="285545"/>
    <lineage>
        <taxon>Bacteria</taxon>
        <taxon>Bacillati</taxon>
        <taxon>Actinomycetota</taxon>
        <taxon>Actinomycetes</taxon>
        <taxon>Kitasatosporales</taxon>
        <taxon>Streptomycetaceae</taxon>
        <taxon>Kitasatospora</taxon>
    </lineage>
</organism>
<dbReference type="Proteomes" id="UP000318416">
    <property type="component" value="Unassembled WGS sequence"/>
</dbReference>
<feature type="chain" id="PRO_5021989783" evidence="1">
    <location>
        <begin position="37"/>
        <end position="59"/>
    </location>
</feature>